<protein>
    <recommendedName>
        <fullName evidence="4">DUF4190 domain-containing protein</fullName>
    </recommendedName>
</protein>
<name>A0A2P8QEN1_9ACTN</name>
<dbReference type="Proteomes" id="UP000240429">
    <property type="component" value="Unassembled WGS sequence"/>
</dbReference>
<evidence type="ECO:0000313" key="2">
    <source>
        <dbReference type="EMBL" id="PSM44709.1"/>
    </source>
</evidence>
<keyword evidence="1" id="KW-0812">Transmembrane</keyword>
<evidence type="ECO:0008006" key="4">
    <source>
        <dbReference type="Google" id="ProtNLM"/>
    </source>
</evidence>
<gene>
    <name evidence="2" type="ORF">C6Y14_00770</name>
</gene>
<proteinExistence type="predicted"/>
<keyword evidence="3" id="KW-1185">Reference proteome</keyword>
<feature type="transmembrane region" description="Helical" evidence="1">
    <location>
        <begin position="74"/>
        <end position="101"/>
    </location>
</feature>
<comment type="caution">
    <text evidence="2">The sequence shown here is derived from an EMBL/GenBank/DDBJ whole genome shotgun (WGS) entry which is preliminary data.</text>
</comment>
<keyword evidence="1" id="KW-1133">Transmembrane helix</keyword>
<evidence type="ECO:0000313" key="3">
    <source>
        <dbReference type="Proteomes" id="UP000240429"/>
    </source>
</evidence>
<dbReference type="OrthoDB" id="4231085at2"/>
<feature type="transmembrane region" description="Helical" evidence="1">
    <location>
        <begin position="29"/>
        <end position="62"/>
    </location>
</feature>
<organism evidence="2 3">
    <name type="scientific">Streptomyces dioscori</name>
    <dbReference type="NCBI Taxonomy" id="2109333"/>
    <lineage>
        <taxon>Bacteria</taxon>
        <taxon>Bacillati</taxon>
        <taxon>Actinomycetota</taxon>
        <taxon>Actinomycetes</taxon>
        <taxon>Kitasatosporales</taxon>
        <taxon>Streptomycetaceae</taxon>
        <taxon>Streptomyces</taxon>
        <taxon>Streptomyces aurantiacus group</taxon>
    </lineage>
</organism>
<keyword evidence="1" id="KW-0472">Membrane</keyword>
<evidence type="ECO:0000256" key="1">
    <source>
        <dbReference type="SAM" id="Phobius"/>
    </source>
</evidence>
<dbReference type="RefSeq" id="WP_107014464.1">
    <property type="nucleotide sequence ID" value="NZ_KZ679038.1"/>
</dbReference>
<dbReference type="EMBL" id="PYBJ01000001">
    <property type="protein sequence ID" value="PSM44709.1"/>
    <property type="molecule type" value="Genomic_DNA"/>
</dbReference>
<accession>A0A2P8QEN1</accession>
<reference evidence="2 3" key="1">
    <citation type="submission" date="2018-03" db="EMBL/GenBank/DDBJ databases">
        <title>Streptomyces dioscori sp. nov., a novel endophytic actinobacterium isolated from bulbil of Dioscorea bulbifera L.</title>
        <authorList>
            <person name="Zhikuan W."/>
        </authorList>
    </citation>
    <scope>NUCLEOTIDE SEQUENCE [LARGE SCALE GENOMIC DNA]</scope>
    <source>
        <strain evidence="2 3">A217</strain>
    </source>
</reference>
<sequence>MAHYGQPAYPYPGHDGNPQPRTSNGLAIAALVLGIAACVFFWTVFGGIVLGLVGLVLGIIGARRARAGRAPHRGMAIVGAVLSALAVVASSVIVAIGVSFLTSDSFKDYNDCVQHADNQSERDQCSEDFERDVNDK</sequence>
<dbReference type="AlphaFoldDB" id="A0A2P8QEN1"/>